<dbReference type="GO" id="GO:0003700">
    <property type="term" value="F:DNA-binding transcription factor activity"/>
    <property type="evidence" value="ECO:0007669"/>
    <property type="project" value="InterPro"/>
</dbReference>
<dbReference type="EMBL" id="VWSH01000002">
    <property type="protein sequence ID" value="KAA5535170.1"/>
    <property type="molecule type" value="Genomic_DNA"/>
</dbReference>
<dbReference type="InterPro" id="IPR037923">
    <property type="entry name" value="HTH-like"/>
</dbReference>
<dbReference type="PANTHER" id="PTHR43280">
    <property type="entry name" value="ARAC-FAMILY TRANSCRIPTIONAL REGULATOR"/>
    <property type="match status" value="1"/>
</dbReference>
<gene>
    <name evidence="5" type="ORF">F0919_10065</name>
</gene>
<sequence length="273" mass="31594">MLNVDHFKIYLSKNPHLKVVHKHSFYHLVYFTEGSGSHTIDFESFPVKKGMIYFMRPGQVHQWNFKGNVDGFIINFSPLFISRYLHAGIMEQFSFFNGYATDQVKVLDAIHRKEAEALFEAILKEKELELRQSPLMIASLLIQLFIAVQRSVADAKPEIARPNYNTTILRSFQSLIEKHFLELKLPKDYAALLHVTPSQLNAICKEQLDVSAGELIRNRIILEAKRLLVNFELSVNFIALELNFPDASYFVKFFKKYVGSTPDVFRKQQFNNG</sequence>
<keyword evidence="6" id="KW-1185">Reference proteome</keyword>
<evidence type="ECO:0000259" key="4">
    <source>
        <dbReference type="PROSITE" id="PS01124"/>
    </source>
</evidence>
<keyword evidence="1" id="KW-0805">Transcription regulation</keyword>
<evidence type="ECO:0000313" key="6">
    <source>
        <dbReference type="Proteomes" id="UP000323632"/>
    </source>
</evidence>
<dbReference type="PANTHER" id="PTHR43280:SF32">
    <property type="entry name" value="TRANSCRIPTIONAL REGULATORY PROTEIN"/>
    <property type="match status" value="1"/>
</dbReference>
<organism evidence="5 6">
    <name type="scientific">Taibaiella lutea</name>
    <dbReference type="NCBI Taxonomy" id="2608001"/>
    <lineage>
        <taxon>Bacteria</taxon>
        <taxon>Pseudomonadati</taxon>
        <taxon>Bacteroidota</taxon>
        <taxon>Chitinophagia</taxon>
        <taxon>Chitinophagales</taxon>
        <taxon>Chitinophagaceae</taxon>
        <taxon>Taibaiella</taxon>
    </lineage>
</organism>
<evidence type="ECO:0000256" key="3">
    <source>
        <dbReference type="ARBA" id="ARBA00023163"/>
    </source>
</evidence>
<dbReference type="InterPro" id="IPR003313">
    <property type="entry name" value="AraC-bd"/>
</dbReference>
<proteinExistence type="predicted"/>
<dbReference type="AlphaFoldDB" id="A0A5M6CL61"/>
<accession>A0A5M6CL61</accession>
<dbReference type="Proteomes" id="UP000323632">
    <property type="component" value="Unassembled WGS sequence"/>
</dbReference>
<dbReference type="PROSITE" id="PS01124">
    <property type="entry name" value="HTH_ARAC_FAMILY_2"/>
    <property type="match status" value="1"/>
</dbReference>
<keyword evidence="3" id="KW-0804">Transcription</keyword>
<dbReference type="SUPFAM" id="SSF46689">
    <property type="entry name" value="Homeodomain-like"/>
    <property type="match status" value="1"/>
</dbReference>
<evidence type="ECO:0000256" key="1">
    <source>
        <dbReference type="ARBA" id="ARBA00023015"/>
    </source>
</evidence>
<dbReference type="SMART" id="SM00342">
    <property type="entry name" value="HTH_ARAC"/>
    <property type="match status" value="1"/>
</dbReference>
<comment type="caution">
    <text evidence="5">The sequence shown here is derived from an EMBL/GenBank/DDBJ whole genome shotgun (WGS) entry which is preliminary data.</text>
</comment>
<protein>
    <submittedName>
        <fullName evidence="5">Helix-turn-helix domain-containing protein</fullName>
    </submittedName>
</protein>
<dbReference type="Gene3D" id="1.10.10.60">
    <property type="entry name" value="Homeodomain-like"/>
    <property type="match status" value="1"/>
</dbReference>
<evidence type="ECO:0000313" key="5">
    <source>
        <dbReference type="EMBL" id="KAA5535170.1"/>
    </source>
</evidence>
<dbReference type="SUPFAM" id="SSF51215">
    <property type="entry name" value="Regulatory protein AraC"/>
    <property type="match status" value="1"/>
</dbReference>
<feature type="domain" description="HTH araC/xylS-type" evidence="4">
    <location>
        <begin position="170"/>
        <end position="268"/>
    </location>
</feature>
<dbReference type="Gene3D" id="2.60.120.10">
    <property type="entry name" value="Jelly Rolls"/>
    <property type="match status" value="1"/>
</dbReference>
<evidence type="ECO:0000256" key="2">
    <source>
        <dbReference type="ARBA" id="ARBA00023125"/>
    </source>
</evidence>
<dbReference type="GO" id="GO:0043565">
    <property type="term" value="F:sequence-specific DNA binding"/>
    <property type="evidence" value="ECO:0007669"/>
    <property type="project" value="InterPro"/>
</dbReference>
<dbReference type="InterPro" id="IPR014710">
    <property type="entry name" value="RmlC-like_jellyroll"/>
</dbReference>
<dbReference type="InterPro" id="IPR018060">
    <property type="entry name" value="HTH_AraC"/>
</dbReference>
<dbReference type="Pfam" id="PF12833">
    <property type="entry name" value="HTH_18"/>
    <property type="match status" value="1"/>
</dbReference>
<keyword evidence="2" id="KW-0238">DNA-binding</keyword>
<dbReference type="InterPro" id="IPR009057">
    <property type="entry name" value="Homeodomain-like_sf"/>
</dbReference>
<reference evidence="5 6" key="1">
    <citation type="submission" date="2019-09" db="EMBL/GenBank/DDBJ databases">
        <title>Genome sequence and assembly of Taibaiella sp.</title>
        <authorList>
            <person name="Chhetri G."/>
        </authorList>
    </citation>
    <scope>NUCLEOTIDE SEQUENCE [LARGE SCALE GENOMIC DNA]</scope>
    <source>
        <strain evidence="5 6">KVB11</strain>
    </source>
</reference>
<dbReference type="Pfam" id="PF02311">
    <property type="entry name" value="AraC_binding"/>
    <property type="match status" value="1"/>
</dbReference>
<name>A0A5M6CL61_9BACT</name>